<keyword evidence="2" id="KW-0472">Membrane</keyword>
<evidence type="ECO:0000256" key="2">
    <source>
        <dbReference type="SAM" id="Phobius"/>
    </source>
</evidence>
<gene>
    <name evidence="4" type="ORF">NCTC11541_00428</name>
</gene>
<organism evidence="4 5">
    <name type="scientific">Campylobacter upsaliensis</name>
    <dbReference type="NCBI Taxonomy" id="28080"/>
    <lineage>
        <taxon>Bacteria</taxon>
        <taxon>Pseudomonadati</taxon>
        <taxon>Campylobacterota</taxon>
        <taxon>Epsilonproteobacteria</taxon>
        <taxon>Campylobacterales</taxon>
        <taxon>Campylobacteraceae</taxon>
        <taxon>Campylobacter</taxon>
    </lineage>
</organism>
<feature type="transmembrane region" description="Helical" evidence="2">
    <location>
        <begin position="12"/>
        <end position="36"/>
    </location>
</feature>
<dbReference type="RefSeq" id="WP_126361448.1">
    <property type="nucleotide sequence ID" value="NZ_CBCRZS010000003.1"/>
</dbReference>
<evidence type="ECO:0000313" key="5">
    <source>
        <dbReference type="Proteomes" id="UP000278157"/>
    </source>
</evidence>
<evidence type="ECO:0000259" key="3">
    <source>
        <dbReference type="Pfam" id="PF24073"/>
    </source>
</evidence>
<evidence type="ECO:0000313" key="4">
    <source>
        <dbReference type="EMBL" id="VEG84408.1"/>
    </source>
</evidence>
<protein>
    <recommendedName>
        <fullName evidence="3">DUF7365 domain-containing protein</fullName>
    </recommendedName>
</protein>
<dbReference type="AlphaFoldDB" id="A0A3S4WMV2"/>
<feature type="domain" description="DUF7365" evidence="3">
    <location>
        <begin position="25"/>
        <end position="107"/>
    </location>
</feature>
<dbReference type="Proteomes" id="UP000278157">
    <property type="component" value="Chromosome"/>
</dbReference>
<sequence>MSESAIASASALGSLSGAGLLGVMVLTLAGVVIHLYKKQSEIVGEKQERQLKNLEDIKQNLKENSAIQKATLDTYKENNKTMMEFIREHCKNTNEELKRANLKLDEIDDNLDDLKGVGAWFKDLHNIKK</sequence>
<dbReference type="EMBL" id="LR134372">
    <property type="protein sequence ID" value="VEG84408.1"/>
    <property type="molecule type" value="Genomic_DNA"/>
</dbReference>
<keyword evidence="1" id="KW-0175">Coiled coil</keyword>
<proteinExistence type="predicted"/>
<feature type="coiled-coil region" evidence="1">
    <location>
        <begin position="44"/>
        <end position="117"/>
    </location>
</feature>
<keyword evidence="2" id="KW-1133">Transmembrane helix</keyword>
<evidence type="ECO:0000256" key="1">
    <source>
        <dbReference type="SAM" id="Coils"/>
    </source>
</evidence>
<dbReference type="OrthoDB" id="5361748at2"/>
<accession>A0A3S4WMV2</accession>
<reference evidence="4 5" key="1">
    <citation type="submission" date="2018-12" db="EMBL/GenBank/DDBJ databases">
        <authorList>
            <consortium name="Pathogen Informatics"/>
        </authorList>
    </citation>
    <scope>NUCLEOTIDE SEQUENCE [LARGE SCALE GENOMIC DNA]</scope>
    <source>
        <strain evidence="4 5">NCTC11541</strain>
    </source>
</reference>
<name>A0A3S4WMV2_CAMUP</name>
<dbReference type="Pfam" id="PF24073">
    <property type="entry name" value="DUF7365"/>
    <property type="match status" value="1"/>
</dbReference>
<dbReference type="InterPro" id="IPR055789">
    <property type="entry name" value="DUF7365"/>
</dbReference>
<keyword evidence="2" id="KW-0812">Transmembrane</keyword>